<evidence type="ECO:0000313" key="5">
    <source>
        <dbReference type="Proteomes" id="UP001281761"/>
    </source>
</evidence>
<protein>
    <submittedName>
        <fullName evidence="4">Gut-specific cysteine proteinase</fullName>
        <ecNumber evidence="4">3.4.22.-</ecNumber>
    </submittedName>
</protein>
<dbReference type="SUPFAM" id="SSF54001">
    <property type="entry name" value="Cysteine proteinases"/>
    <property type="match status" value="1"/>
</dbReference>
<evidence type="ECO:0000256" key="2">
    <source>
        <dbReference type="SAM" id="SignalP"/>
    </source>
</evidence>
<keyword evidence="4" id="KW-0378">Hydrolase</keyword>
<dbReference type="Pfam" id="PF00112">
    <property type="entry name" value="Peptidase_C1"/>
    <property type="match status" value="1"/>
</dbReference>
<proteinExistence type="inferred from homology"/>
<dbReference type="PRINTS" id="PR00705">
    <property type="entry name" value="PAPAIN"/>
</dbReference>
<dbReference type="PANTHER" id="PTHR12411">
    <property type="entry name" value="CYSTEINE PROTEASE FAMILY C1-RELATED"/>
    <property type="match status" value="1"/>
</dbReference>
<feature type="signal peptide" evidence="2">
    <location>
        <begin position="1"/>
        <end position="18"/>
    </location>
</feature>
<evidence type="ECO:0000313" key="4">
    <source>
        <dbReference type="EMBL" id="KAK2943260.1"/>
    </source>
</evidence>
<keyword evidence="2" id="KW-0732">Signal</keyword>
<reference evidence="4 5" key="1">
    <citation type="journal article" date="2022" name="bioRxiv">
        <title>Genomics of Preaxostyla Flagellates Illuminates Evolutionary Transitions and the Path Towards Mitochondrial Loss.</title>
        <authorList>
            <person name="Novak L.V.F."/>
            <person name="Treitli S.C."/>
            <person name="Pyrih J."/>
            <person name="Halakuc P."/>
            <person name="Pipaliya S.V."/>
            <person name="Vacek V."/>
            <person name="Brzon O."/>
            <person name="Soukal P."/>
            <person name="Eme L."/>
            <person name="Dacks J.B."/>
            <person name="Karnkowska A."/>
            <person name="Elias M."/>
            <person name="Hampl V."/>
        </authorList>
    </citation>
    <scope>NUCLEOTIDE SEQUENCE [LARGE SCALE GENOMIC DNA]</scope>
    <source>
        <strain evidence="4">NAU3</strain>
        <tissue evidence="4">Gut</tissue>
    </source>
</reference>
<sequence length="291" mass="32416">MMISLALLLFPLFHATSQEEIVQIVNNVKGGLWKAKVYNKTEFDVEAAMMHMDSTILSEEPVFSSPLQSTPEVFDARERWPEFQVPIQMQAACNGCWAFATTASMTYRLGVAGCYKGLISPQDLLSCDKTNKACQGGNPLRAMLFAANNGIASDDCVPFVSEFGRVPLCPSKCKNGSAIERYKYKTPFQVGVSDVQTLLMESGPLYARFNVYADFLNYEDGIYEHVTGRQLGSHAVLLLGWGVEKGVDYWLLQNSYSEEWGEKGYFRMRRGSNQCGMENAFYGGIVDCNAL</sequence>
<accession>A0ABQ9WUT9</accession>
<comment type="similarity">
    <text evidence="1">Belongs to the peptidase C1 family.</text>
</comment>
<dbReference type="InterPro" id="IPR025660">
    <property type="entry name" value="Pept_his_AS"/>
</dbReference>
<dbReference type="GO" id="GO:0016787">
    <property type="term" value="F:hydrolase activity"/>
    <property type="evidence" value="ECO:0007669"/>
    <property type="project" value="UniProtKB-KW"/>
</dbReference>
<evidence type="ECO:0000259" key="3">
    <source>
        <dbReference type="SMART" id="SM00645"/>
    </source>
</evidence>
<organism evidence="4 5">
    <name type="scientific">Blattamonas nauphoetae</name>
    <dbReference type="NCBI Taxonomy" id="2049346"/>
    <lineage>
        <taxon>Eukaryota</taxon>
        <taxon>Metamonada</taxon>
        <taxon>Preaxostyla</taxon>
        <taxon>Oxymonadida</taxon>
        <taxon>Blattamonas</taxon>
    </lineage>
</organism>
<keyword evidence="5" id="KW-1185">Reference proteome</keyword>
<evidence type="ECO:0000256" key="1">
    <source>
        <dbReference type="ARBA" id="ARBA00008455"/>
    </source>
</evidence>
<name>A0ABQ9WUT9_9EUKA</name>
<dbReference type="Proteomes" id="UP001281761">
    <property type="component" value="Unassembled WGS sequence"/>
</dbReference>
<feature type="chain" id="PRO_5047481595" evidence="2">
    <location>
        <begin position="19"/>
        <end position="291"/>
    </location>
</feature>
<feature type="domain" description="Peptidase C1A papain C-terminal" evidence="3">
    <location>
        <begin position="70"/>
        <end position="285"/>
    </location>
</feature>
<dbReference type="Gene3D" id="3.90.70.10">
    <property type="entry name" value="Cysteine proteinases"/>
    <property type="match status" value="1"/>
</dbReference>
<dbReference type="InterPro" id="IPR000668">
    <property type="entry name" value="Peptidase_C1A_C"/>
</dbReference>
<comment type="caution">
    <text evidence="4">The sequence shown here is derived from an EMBL/GenBank/DDBJ whole genome shotgun (WGS) entry which is preliminary data.</text>
</comment>
<dbReference type="EC" id="3.4.22.-" evidence="4"/>
<dbReference type="PROSITE" id="PS00639">
    <property type="entry name" value="THIOL_PROTEASE_HIS"/>
    <property type="match status" value="1"/>
</dbReference>
<gene>
    <name evidence="4" type="ORF">BLNAU_21832</name>
</gene>
<dbReference type="SMART" id="SM00645">
    <property type="entry name" value="Pept_C1"/>
    <property type="match status" value="1"/>
</dbReference>
<dbReference type="InterPro" id="IPR013128">
    <property type="entry name" value="Peptidase_C1A"/>
</dbReference>
<dbReference type="InterPro" id="IPR038765">
    <property type="entry name" value="Papain-like_cys_pep_sf"/>
</dbReference>
<dbReference type="EMBL" id="JARBJD010000355">
    <property type="protein sequence ID" value="KAK2943260.1"/>
    <property type="molecule type" value="Genomic_DNA"/>
</dbReference>